<evidence type="ECO:0000313" key="2">
    <source>
        <dbReference type="Proteomes" id="UP000545507"/>
    </source>
</evidence>
<sequence>MIQLVHYTEGYRYQTEADFEWPTGIKPVKQGGNRFVTLRDDGLLYIAAGYAWDGASGPAWNDTAFVRPSLVHDALCQLWALGIIDDAGRAAADKLLGKMLRQDMQIVAARMPWVTRKAFIALSYVRPLWVVRGVSWYSEHIANKDPGEVLTAP</sequence>
<comment type="caution">
    <text evidence="1">The sequence shown here is derived from an EMBL/GenBank/DDBJ whole genome shotgun (WGS) entry which is preliminary data.</text>
</comment>
<dbReference type="Proteomes" id="UP000545507">
    <property type="component" value="Unassembled WGS sequence"/>
</dbReference>
<dbReference type="EMBL" id="VYGV01000006">
    <property type="protein sequence ID" value="NWF45368.1"/>
    <property type="molecule type" value="Genomic_DNA"/>
</dbReference>
<proteinExistence type="predicted"/>
<dbReference type="RefSeq" id="WP_177135216.1">
    <property type="nucleotide sequence ID" value="NZ_VYGV01000006.1"/>
</dbReference>
<organism evidence="1 2">
    <name type="scientific">Hydrogenophaga aromaticivorans</name>
    <dbReference type="NCBI Taxonomy" id="2610898"/>
    <lineage>
        <taxon>Bacteria</taxon>
        <taxon>Pseudomonadati</taxon>
        <taxon>Pseudomonadota</taxon>
        <taxon>Betaproteobacteria</taxon>
        <taxon>Burkholderiales</taxon>
        <taxon>Comamonadaceae</taxon>
        <taxon>Hydrogenophaga</taxon>
    </lineage>
</organism>
<protein>
    <recommendedName>
        <fullName evidence="3">DUF1353 domain-containing protein</fullName>
    </recommendedName>
</protein>
<evidence type="ECO:0000313" key="1">
    <source>
        <dbReference type="EMBL" id="NWF45368.1"/>
    </source>
</evidence>
<accession>A0A7Y8GVV4</accession>
<gene>
    <name evidence="1" type="ORF">F3K02_08925</name>
</gene>
<dbReference type="AlphaFoldDB" id="A0A7Y8GVV4"/>
<keyword evidence="2" id="KW-1185">Reference proteome</keyword>
<evidence type="ECO:0008006" key="3">
    <source>
        <dbReference type="Google" id="ProtNLM"/>
    </source>
</evidence>
<reference evidence="1 2" key="1">
    <citation type="submission" date="2019-09" db="EMBL/GenBank/DDBJ databases">
        <title>Hydrogenophaga aromatica sp. nov., isolated from a para-xylene-degrading enrichment culture.</title>
        <authorList>
            <person name="Tancsics A."/>
            <person name="Banerjee S."/>
        </authorList>
    </citation>
    <scope>NUCLEOTIDE SEQUENCE [LARGE SCALE GENOMIC DNA]</scope>
    <source>
        <strain evidence="1 2">D2P1</strain>
    </source>
</reference>
<name>A0A7Y8GVV4_9BURK</name>